<evidence type="ECO:0000313" key="6">
    <source>
        <dbReference type="EMBL" id="GAA2063578.1"/>
    </source>
</evidence>
<name>A0ABP5H5R5_9ACTN</name>
<dbReference type="InterPro" id="IPR002641">
    <property type="entry name" value="PNPLA_dom"/>
</dbReference>
<evidence type="ECO:0000256" key="3">
    <source>
        <dbReference type="ARBA" id="ARBA00023098"/>
    </source>
</evidence>
<feature type="domain" description="PNPLA" evidence="5">
    <location>
        <begin position="10"/>
        <end position="223"/>
    </location>
</feature>
<dbReference type="InterPro" id="IPR016035">
    <property type="entry name" value="Acyl_Trfase/lysoPLipase"/>
</dbReference>
<dbReference type="Proteomes" id="UP001500751">
    <property type="component" value="Unassembled WGS sequence"/>
</dbReference>
<dbReference type="SUPFAM" id="SSF52151">
    <property type="entry name" value="FabD/lysophospholipase-like"/>
    <property type="match status" value="1"/>
</dbReference>
<evidence type="ECO:0000313" key="7">
    <source>
        <dbReference type="Proteomes" id="UP001500751"/>
    </source>
</evidence>
<accession>A0ABP5H5R5</accession>
<feature type="active site" description="Nucleophile" evidence="4">
    <location>
        <position position="48"/>
    </location>
</feature>
<proteinExistence type="predicted"/>
<evidence type="ECO:0000256" key="2">
    <source>
        <dbReference type="ARBA" id="ARBA00022963"/>
    </source>
</evidence>
<dbReference type="Pfam" id="PF01734">
    <property type="entry name" value="Patatin"/>
    <property type="match status" value="1"/>
</dbReference>
<dbReference type="InterPro" id="IPR050301">
    <property type="entry name" value="NTE"/>
</dbReference>
<dbReference type="PROSITE" id="PS51635">
    <property type="entry name" value="PNPLA"/>
    <property type="match status" value="1"/>
</dbReference>
<protein>
    <submittedName>
        <fullName evidence="6">Patatin-like phospholipase family protein</fullName>
    </submittedName>
</protein>
<dbReference type="PANTHER" id="PTHR14226">
    <property type="entry name" value="NEUROPATHY TARGET ESTERASE/SWISS CHEESE D.MELANOGASTER"/>
    <property type="match status" value="1"/>
</dbReference>
<keyword evidence="2 4" id="KW-0442">Lipid degradation</keyword>
<comment type="caution">
    <text evidence="6">The sequence shown here is derived from an EMBL/GenBank/DDBJ whole genome shotgun (WGS) entry which is preliminary data.</text>
</comment>
<feature type="short sequence motif" description="GXSXG" evidence="4">
    <location>
        <begin position="46"/>
        <end position="50"/>
    </location>
</feature>
<keyword evidence="1 4" id="KW-0378">Hydrolase</keyword>
<keyword evidence="7" id="KW-1185">Reference proteome</keyword>
<reference evidence="7" key="1">
    <citation type="journal article" date="2019" name="Int. J. Syst. Evol. Microbiol.">
        <title>The Global Catalogue of Microorganisms (GCM) 10K type strain sequencing project: providing services to taxonomists for standard genome sequencing and annotation.</title>
        <authorList>
            <consortium name="The Broad Institute Genomics Platform"/>
            <consortium name="The Broad Institute Genome Sequencing Center for Infectious Disease"/>
            <person name="Wu L."/>
            <person name="Ma J."/>
        </authorList>
    </citation>
    <scope>NUCLEOTIDE SEQUENCE [LARGE SCALE GENOMIC DNA]</scope>
    <source>
        <strain evidence="7">JCM 16014</strain>
    </source>
</reference>
<dbReference type="Gene3D" id="3.40.1090.10">
    <property type="entry name" value="Cytosolic phospholipase A2 catalytic domain"/>
    <property type="match status" value="2"/>
</dbReference>
<feature type="short sequence motif" description="DGA/G" evidence="4">
    <location>
        <begin position="210"/>
        <end position="212"/>
    </location>
</feature>
<dbReference type="PANTHER" id="PTHR14226:SF57">
    <property type="entry name" value="BLR7027 PROTEIN"/>
    <property type="match status" value="1"/>
</dbReference>
<feature type="short sequence motif" description="GXGXXG" evidence="4">
    <location>
        <begin position="14"/>
        <end position="19"/>
    </location>
</feature>
<feature type="active site" description="Proton acceptor" evidence="4">
    <location>
        <position position="210"/>
    </location>
</feature>
<dbReference type="RefSeq" id="WP_344671775.1">
    <property type="nucleotide sequence ID" value="NZ_BAAAQN010000092.1"/>
</dbReference>
<evidence type="ECO:0000256" key="1">
    <source>
        <dbReference type="ARBA" id="ARBA00022801"/>
    </source>
</evidence>
<keyword evidence="3 4" id="KW-0443">Lipid metabolism</keyword>
<evidence type="ECO:0000256" key="4">
    <source>
        <dbReference type="PROSITE-ProRule" id="PRU01161"/>
    </source>
</evidence>
<organism evidence="6 7">
    <name type="scientific">Catenulispora yoronensis</name>
    <dbReference type="NCBI Taxonomy" id="450799"/>
    <lineage>
        <taxon>Bacteria</taxon>
        <taxon>Bacillati</taxon>
        <taxon>Actinomycetota</taxon>
        <taxon>Actinomycetes</taxon>
        <taxon>Catenulisporales</taxon>
        <taxon>Catenulisporaceae</taxon>
        <taxon>Catenulispora</taxon>
    </lineage>
</organism>
<dbReference type="EMBL" id="BAAAQN010000092">
    <property type="protein sequence ID" value="GAA2063578.1"/>
    <property type="molecule type" value="Genomic_DNA"/>
</dbReference>
<evidence type="ECO:0000259" key="5">
    <source>
        <dbReference type="PROSITE" id="PS51635"/>
    </source>
</evidence>
<gene>
    <name evidence="6" type="ORF">GCM10009839_88610</name>
</gene>
<sequence>MASRALRRGLVLGGGGMLGAAWTTGALNVLTQAVSWDPREAEMLVGTSAGAVLAALIGAGASPADLYEHQLTGRISRGPLAGLEFDYATAAGGVHPERPRLRLGSGHLLARTARHPRSVPPTAVMAAALPPGRGSLGGVGELVRSLPDDGAGWSPHKALRVVALDFATGRRVTFGGARAPRTTLAEAVTASCAIPGWFAPVVIEGRRYVDGGMWSATNVDVAAKRGFQEIGEPPLDELYVLAPMAVHGFDGPPRSVLERAIRRYRRAVTRRMLAEVQRVRADGTRVVVFCPTAEDIHAIGFNMMDAGRRPHVLDTAIRTTGAQVAAQRAAA</sequence>